<dbReference type="Gene3D" id="3.80.10.10">
    <property type="entry name" value="Ribonuclease Inhibitor"/>
    <property type="match status" value="2"/>
</dbReference>
<comment type="caution">
    <text evidence="3">The sequence shown here is derived from an EMBL/GenBank/DDBJ whole genome shotgun (WGS) entry which is preliminary data.</text>
</comment>
<dbReference type="STRING" id="1305675.BFG57_01250"/>
<organism evidence="3 4">
    <name type="scientific">Bacillus solimangrovi</name>
    <dbReference type="NCBI Taxonomy" id="1305675"/>
    <lineage>
        <taxon>Bacteria</taxon>
        <taxon>Bacillati</taxon>
        <taxon>Bacillota</taxon>
        <taxon>Bacilli</taxon>
        <taxon>Bacillales</taxon>
        <taxon>Bacillaceae</taxon>
        <taxon>Bacillus</taxon>
    </lineage>
</organism>
<dbReference type="InterPro" id="IPR003591">
    <property type="entry name" value="Leu-rich_rpt_typical-subtyp"/>
</dbReference>
<protein>
    <recommendedName>
        <fullName evidence="5">Leucine-rich repeat domain-containing protein</fullName>
    </recommendedName>
</protein>
<evidence type="ECO:0008006" key="5">
    <source>
        <dbReference type="Google" id="ProtNLM"/>
    </source>
</evidence>
<evidence type="ECO:0000313" key="3">
    <source>
        <dbReference type="EMBL" id="OEH93642.1"/>
    </source>
</evidence>
<proteinExistence type="predicted"/>
<sequence>MIQMYNDPHGSAYRRLIDYAIEHTAQFMIVIREDMLTHKSCDEVFSQLAPFLVRTERCHKLMEQLSVAYSYEGTIYFYDCTEESAKVLKSVANRLGDWQHPHLPEDLSFLDSEGQEWLINIAHEQIRKINVSEEQAEMISSEIEGVFLKGNFNADFERFIDDAYRHKVEELHISRHEIDQLPDKLFHMTSLKKLKLFEHNINHLPLGLFNLQQLEELIIWTEDLEEIPAKISNLKNLKYLQVYCGSYFELQSGQTVIKKEDVSLCELPPEIGLLSNLEHLSINYTRLHSLPDEFTQLKKLRTLDLRNNMFDSTPKVIEKMLNLKSVNFK</sequence>
<dbReference type="InterPro" id="IPR025875">
    <property type="entry name" value="Leu-rich_rpt_4"/>
</dbReference>
<dbReference type="PANTHER" id="PTHR48051:SF1">
    <property type="entry name" value="RAS SUPPRESSOR PROTEIN 1"/>
    <property type="match status" value="1"/>
</dbReference>
<dbReference type="GO" id="GO:0005737">
    <property type="term" value="C:cytoplasm"/>
    <property type="evidence" value="ECO:0007669"/>
    <property type="project" value="TreeGrafter"/>
</dbReference>
<dbReference type="AlphaFoldDB" id="A0A1E5LHS8"/>
<gene>
    <name evidence="3" type="ORF">BFG57_01250</name>
</gene>
<dbReference type="RefSeq" id="WP_069716545.1">
    <property type="nucleotide sequence ID" value="NZ_MJEH01000011.1"/>
</dbReference>
<name>A0A1E5LHS8_9BACI</name>
<dbReference type="InterPro" id="IPR050216">
    <property type="entry name" value="LRR_domain-containing"/>
</dbReference>
<evidence type="ECO:0000313" key="4">
    <source>
        <dbReference type="Proteomes" id="UP000095209"/>
    </source>
</evidence>
<dbReference type="Proteomes" id="UP000095209">
    <property type="component" value="Unassembled WGS sequence"/>
</dbReference>
<dbReference type="EMBL" id="MJEH01000011">
    <property type="protein sequence ID" value="OEH93642.1"/>
    <property type="molecule type" value="Genomic_DNA"/>
</dbReference>
<accession>A0A1E5LHS8</accession>
<dbReference type="SMART" id="SM00369">
    <property type="entry name" value="LRR_TYP"/>
    <property type="match status" value="3"/>
</dbReference>
<dbReference type="PANTHER" id="PTHR48051">
    <property type="match status" value="1"/>
</dbReference>
<keyword evidence="2" id="KW-0677">Repeat</keyword>
<keyword evidence="1" id="KW-0433">Leucine-rich repeat</keyword>
<dbReference type="Pfam" id="PF12799">
    <property type="entry name" value="LRR_4"/>
    <property type="match status" value="1"/>
</dbReference>
<dbReference type="InterPro" id="IPR032675">
    <property type="entry name" value="LRR_dom_sf"/>
</dbReference>
<dbReference type="OrthoDB" id="268235at2"/>
<evidence type="ECO:0000256" key="1">
    <source>
        <dbReference type="ARBA" id="ARBA00022614"/>
    </source>
</evidence>
<reference evidence="3 4" key="1">
    <citation type="submission" date="2016-08" db="EMBL/GenBank/DDBJ databases">
        <title>Genome of Bacillus solimangrovi GH2-4.</title>
        <authorList>
            <person name="Lim S."/>
            <person name="Kim B.-C."/>
        </authorList>
    </citation>
    <scope>NUCLEOTIDE SEQUENCE [LARGE SCALE GENOMIC DNA]</scope>
    <source>
        <strain evidence="3 4">GH2-4</strain>
    </source>
</reference>
<dbReference type="SUPFAM" id="SSF52058">
    <property type="entry name" value="L domain-like"/>
    <property type="match status" value="1"/>
</dbReference>
<keyword evidence="4" id="KW-1185">Reference proteome</keyword>
<evidence type="ECO:0000256" key="2">
    <source>
        <dbReference type="ARBA" id="ARBA00022737"/>
    </source>
</evidence>